<proteinExistence type="predicted"/>
<dbReference type="AlphaFoldDB" id="A0A7W3IUJ0"/>
<organism evidence="2 3">
    <name type="scientific">Microlunatus kandeliicorticis</name>
    <dbReference type="NCBI Taxonomy" id="1759536"/>
    <lineage>
        <taxon>Bacteria</taxon>
        <taxon>Bacillati</taxon>
        <taxon>Actinomycetota</taxon>
        <taxon>Actinomycetes</taxon>
        <taxon>Propionibacteriales</taxon>
        <taxon>Propionibacteriaceae</taxon>
        <taxon>Microlunatus</taxon>
    </lineage>
</organism>
<evidence type="ECO:0000313" key="2">
    <source>
        <dbReference type="EMBL" id="MBA8795518.1"/>
    </source>
</evidence>
<evidence type="ECO:0000256" key="1">
    <source>
        <dbReference type="SAM" id="MobiDB-lite"/>
    </source>
</evidence>
<dbReference type="Pfam" id="PF20471">
    <property type="entry name" value="DUF6716"/>
    <property type="match status" value="1"/>
</dbReference>
<dbReference type="Proteomes" id="UP000523079">
    <property type="component" value="Unassembled WGS sequence"/>
</dbReference>
<feature type="region of interest" description="Disordered" evidence="1">
    <location>
        <begin position="420"/>
        <end position="450"/>
    </location>
</feature>
<evidence type="ECO:0000313" key="3">
    <source>
        <dbReference type="Proteomes" id="UP000523079"/>
    </source>
</evidence>
<comment type="caution">
    <text evidence="2">The sequence shown here is derived from an EMBL/GenBank/DDBJ whole genome shotgun (WGS) entry which is preliminary data.</text>
</comment>
<sequence>MTSEAVRVVAVADSDSYLKWGAATLDGLPAGWLREQWLVTSPIMPSAGQIAAATERPVRVRPLLRLVAELTRRPPDVVLLACTGPVVQALVAVLSRTLPPRRRPVLVTGLPGISIPATARAIAFRRGADLFVLHSRREVAAFAALAAALGADQRFVLARLPFLAGPGGEVDQVDQVGQGGPGPRIEPDGPRRDVVFAAQAKVPPEPEQRRAVLLALARLAEQPGGLHGVVKVRAAAGEQQTHRELWSYPELWQQLVDEGRVRPDQVTFRGGSMQDALAGAAGLATVSSTAALEAIAAGLPLLVLDEFGVSAEMINEVFVGSGCLGSLADLAAGRLHAPDPRWLEENYFHPGPDAGWVDALVPLVARRRAGDLAPVTLGSGGGRPTLRSAVRLLLPAPAVRVIRVGLRRVRQVRRAYRRRRGLPDLGRPDRVRSAPGQHPLADLADGPGSG</sequence>
<dbReference type="EMBL" id="JACGWT010000005">
    <property type="protein sequence ID" value="MBA8795518.1"/>
    <property type="molecule type" value="Genomic_DNA"/>
</dbReference>
<feature type="region of interest" description="Disordered" evidence="1">
    <location>
        <begin position="171"/>
        <end position="190"/>
    </location>
</feature>
<gene>
    <name evidence="2" type="ORF">FHX74_003154</name>
</gene>
<keyword evidence="3" id="KW-1185">Reference proteome</keyword>
<protein>
    <submittedName>
        <fullName evidence="2">Uncharacterized protein</fullName>
    </submittedName>
</protein>
<dbReference type="InterPro" id="IPR046561">
    <property type="entry name" value="DUF6716"/>
</dbReference>
<dbReference type="RefSeq" id="WP_182561131.1">
    <property type="nucleotide sequence ID" value="NZ_JACGWT010000005.1"/>
</dbReference>
<reference evidence="2 3" key="1">
    <citation type="submission" date="2020-07" db="EMBL/GenBank/DDBJ databases">
        <title>Sequencing the genomes of 1000 actinobacteria strains.</title>
        <authorList>
            <person name="Klenk H.-P."/>
        </authorList>
    </citation>
    <scope>NUCLEOTIDE SEQUENCE [LARGE SCALE GENOMIC DNA]</scope>
    <source>
        <strain evidence="2 3">DSM 100723</strain>
    </source>
</reference>
<name>A0A7W3IUJ0_9ACTN</name>
<accession>A0A7W3IUJ0</accession>